<protein>
    <submittedName>
        <fullName evidence="1">Uncharacterized protein</fullName>
    </submittedName>
</protein>
<accession>A0A8T2SGB5</accession>
<comment type="caution">
    <text evidence="1">The sequence shown here is derived from an EMBL/GenBank/DDBJ whole genome shotgun (WGS) entry which is preliminary data.</text>
</comment>
<dbReference type="AlphaFoldDB" id="A0A8T2SGB5"/>
<gene>
    <name evidence="1" type="ORF">KP509_20G038800</name>
</gene>
<dbReference type="EMBL" id="CM035425">
    <property type="protein sequence ID" value="KAH7331532.1"/>
    <property type="molecule type" value="Genomic_DNA"/>
</dbReference>
<organism evidence="1 2">
    <name type="scientific">Ceratopteris richardii</name>
    <name type="common">Triangle waterfern</name>
    <dbReference type="NCBI Taxonomy" id="49495"/>
    <lineage>
        <taxon>Eukaryota</taxon>
        <taxon>Viridiplantae</taxon>
        <taxon>Streptophyta</taxon>
        <taxon>Embryophyta</taxon>
        <taxon>Tracheophyta</taxon>
        <taxon>Polypodiopsida</taxon>
        <taxon>Polypodiidae</taxon>
        <taxon>Polypodiales</taxon>
        <taxon>Pteridineae</taxon>
        <taxon>Pteridaceae</taxon>
        <taxon>Parkerioideae</taxon>
        <taxon>Ceratopteris</taxon>
    </lineage>
</organism>
<evidence type="ECO:0000313" key="2">
    <source>
        <dbReference type="Proteomes" id="UP000825935"/>
    </source>
</evidence>
<dbReference type="Proteomes" id="UP000825935">
    <property type="component" value="Chromosome 20"/>
</dbReference>
<sequence>MTHTQTTKTKVSKNCCTSACDRFSGLRNVAYICGEDVQGWPIAVVDLDPVANVRHYNLIFVMSPNSEMGKDSRMAIVYMQNISPLQQKRAYG</sequence>
<proteinExistence type="predicted"/>
<evidence type="ECO:0000313" key="1">
    <source>
        <dbReference type="EMBL" id="KAH7331532.1"/>
    </source>
</evidence>
<reference evidence="1" key="1">
    <citation type="submission" date="2021-08" db="EMBL/GenBank/DDBJ databases">
        <title>WGS assembly of Ceratopteris richardii.</title>
        <authorList>
            <person name="Marchant D.B."/>
            <person name="Chen G."/>
            <person name="Jenkins J."/>
            <person name="Shu S."/>
            <person name="Leebens-Mack J."/>
            <person name="Grimwood J."/>
            <person name="Schmutz J."/>
            <person name="Soltis P."/>
            <person name="Soltis D."/>
            <person name="Chen Z.-H."/>
        </authorList>
    </citation>
    <scope>NUCLEOTIDE SEQUENCE</scope>
    <source>
        <strain evidence="1">Whitten #5841</strain>
        <tissue evidence="1">Leaf</tissue>
    </source>
</reference>
<name>A0A8T2SGB5_CERRI</name>
<keyword evidence="2" id="KW-1185">Reference proteome</keyword>